<reference evidence="6 7" key="1">
    <citation type="submission" date="2019-05" db="EMBL/GenBank/DDBJ databases">
        <title>The Complete Genome Sequence of the n-alkane-degrading Desulfoglaeba alkanexedens ALDC reveals multiple alkylsuccinate synthase gene clusters.</title>
        <authorList>
            <person name="Callaghan A.V."/>
            <person name="Davidova I.A."/>
            <person name="Duncan K.E."/>
            <person name="Morris B."/>
            <person name="McInerney M.J."/>
        </authorList>
    </citation>
    <scope>NUCLEOTIDE SEQUENCE [LARGE SCALE GENOMIC DNA]</scope>
    <source>
        <strain evidence="6 7">ALDC</strain>
    </source>
</reference>
<dbReference type="EMBL" id="CP040098">
    <property type="protein sequence ID" value="QCQ22326.1"/>
    <property type="molecule type" value="Genomic_DNA"/>
</dbReference>
<sequence>MEPTRESPAYAPQSEPPADGFPGVVGTFGVEPQRRNSTRRRIARGLGSKAALRLACALIFCAAPAMAQPGVPYETVIEGTEDHTLLQALESVSATRDLQQRPPLTLSLLRRRAEKDIPVFRKVLQSRGHYGADIRVSIDDTAAPLRVVFHVDPGPLYRVSQADIRVAGPGASITDRLPSLESLGLPVGAPAESRPILDAGETLLEEMARRGYPLARIQERRVVVVDHRTREVRVSYAFESGPLCRFGPTTIEGLSTVDESVVRRKIPWREGQVFNQDLIATARNQLIGLELFSLVRIEHADKPEADGRLPMTVEVVERKQRTVRAGLSYLTDEGAGIRTSWENRNLFGRGDRVAFQGEVSDIYLALDGSFRKREFLREDQSLLLSGRLAEEDTDAFVSRNITTGAMAERDLGAGMRFSTGLALRISEVDDITSEDEFVFLSMPSHFTRDTVDNPLDASRGGRFQFSVAPFADILDQESHFLKVYGSYSHFLQLRETPRAVFALRAAVGTLWGTGRNSVPADLRYYAGGGGSIRGYAFQSVGPLSDDDPLGGRSLLELSNELRMNVTETLGFAVFLDGGAAFESAYPDLEESVRWGTGLGLRYFTPIGPFRIDVAFPLNRRDDVDDSYQVYISLGQAF</sequence>
<accession>A0A4P8L315</accession>
<dbReference type="Pfam" id="PF07244">
    <property type="entry name" value="POTRA"/>
    <property type="match status" value="1"/>
</dbReference>
<feature type="domain" description="POTRA" evidence="5">
    <location>
        <begin position="246"/>
        <end position="318"/>
    </location>
</feature>
<dbReference type="InterPro" id="IPR010827">
    <property type="entry name" value="BamA/TamA_POTRA"/>
</dbReference>
<feature type="region of interest" description="Disordered" evidence="3">
    <location>
        <begin position="1"/>
        <end position="24"/>
    </location>
</feature>
<dbReference type="Proteomes" id="UP000298602">
    <property type="component" value="Chromosome"/>
</dbReference>
<name>A0A4P8L315_9BACT</name>
<feature type="domain" description="Bacterial surface antigen (D15)" evidence="4">
    <location>
        <begin position="345"/>
        <end position="637"/>
    </location>
</feature>
<comment type="subcellular location">
    <subcellularLocation>
        <location evidence="1">Membrane</location>
    </subcellularLocation>
</comment>
<evidence type="ECO:0000259" key="4">
    <source>
        <dbReference type="Pfam" id="PF01103"/>
    </source>
</evidence>
<organism evidence="6 7">
    <name type="scientific">Desulfoglaeba alkanexedens ALDC</name>
    <dbReference type="NCBI Taxonomy" id="980445"/>
    <lineage>
        <taxon>Bacteria</taxon>
        <taxon>Pseudomonadati</taxon>
        <taxon>Thermodesulfobacteriota</taxon>
        <taxon>Syntrophobacteria</taxon>
        <taxon>Syntrophobacterales</taxon>
        <taxon>Syntrophobacteraceae</taxon>
        <taxon>Desulfoglaeba</taxon>
    </lineage>
</organism>
<evidence type="ECO:0000256" key="3">
    <source>
        <dbReference type="SAM" id="MobiDB-lite"/>
    </source>
</evidence>
<keyword evidence="2" id="KW-0472">Membrane</keyword>
<dbReference type="InterPro" id="IPR039910">
    <property type="entry name" value="D15-like"/>
</dbReference>
<dbReference type="PANTHER" id="PTHR12815:SF42">
    <property type="entry name" value="BACTERIAL SURFACE ANTIGEN (D15) DOMAIN-CONTAINING PROTEIN"/>
    <property type="match status" value="1"/>
</dbReference>
<evidence type="ECO:0000256" key="1">
    <source>
        <dbReference type="ARBA" id="ARBA00004370"/>
    </source>
</evidence>
<reference evidence="6 7" key="2">
    <citation type="submission" date="2019-05" db="EMBL/GenBank/DDBJ databases">
        <authorList>
            <person name="Suflita J.M."/>
            <person name="Marks C.R."/>
        </authorList>
    </citation>
    <scope>NUCLEOTIDE SEQUENCE [LARGE SCALE GENOMIC DNA]</scope>
    <source>
        <strain evidence="6 7">ALDC</strain>
    </source>
</reference>
<evidence type="ECO:0000313" key="6">
    <source>
        <dbReference type="EMBL" id="QCQ22326.1"/>
    </source>
</evidence>
<dbReference type="AlphaFoldDB" id="A0A4P8L315"/>
<dbReference type="KEGG" id="dax:FDQ92_09250"/>
<dbReference type="Gene3D" id="3.10.20.310">
    <property type="entry name" value="membrane protein fhac"/>
    <property type="match status" value="1"/>
</dbReference>
<protein>
    <submittedName>
        <fullName evidence="6">Outer membrane protein assembly factor</fullName>
    </submittedName>
</protein>
<dbReference type="GO" id="GO:0019867">
    <property type="term" value="C:outer membrane"/>
    <property type="evidence" value="ECO:0007669"/>
    <property type="project" value="InterPro"/>
</dbReference>
<proteinExistence type="predicted"/>
<keyword evidence="7" id="KW-1185">Reference proteome</keyword>
<dbReference type="RefSeq" id="WP_137424409.1">
    <property type="nucleotide sequence ID" value="NZ_CP040098.1"/>
</dbReference>
<dbReference type="Gene3D" id="2.40.160.50">
    <property type="entry name" value="membrane protein fhac: a member of the omp85/tpsb transporter family"/>
    <property type="match status" value="1"/>
</dbReference>
<evidence type="ECO:0000256" key="2">
    <source>
        <dbReference type="ARBA" id="ARBA00023136"/>
    </source>
</evidence>
<dbReference type="PANTHER" id="PTHR12815">
    <property type="entry name" value="SORTING AND ASSEMBLY MACHINERY SAMM50 PROTEIN FAMILY MEMBER"/>
    <property type="match status" value="1"/>
</dbReference>
<dbReference type="OrthoDB" id="9814535at2"/>
<dbReference type="Pfam" id="PF01103">
    <property type="entry name" value="Omp85"/>
    <property type="match status" value="1"/>
</dbReference>
<gene>
    <name evidence="6" type="ORF">FDQ92_09250</name>
</gene>
<evidence type="ECO:0000313" key="7">
    <source>
        <dbReference type="Proteomes" id="UP000298602"/>
    </source>
</evidence>
<dbReference type="InterPro" id="IPR000184">
    <property type="entry name" value="Bac_surfAg_D15"/>
</dbReference>
<evidence type="ECO:0000259" key="5">
    <source>
        <dbReference type="Pfam" id="PF07244"/>
    </source>
</evidence>